<accession>A0A5C4W2B9</accession>
<keyword evidence="2" id="KW-1185">Reference proteome</keyword>
<name>A0A5C4W2B9_9ACTN</name>
<comment type="caution">
    <text evidence="1">The sequence shown here is derived from an EMBL/GenBank/DDBJ whole genome shotgun (WGS) entry which is preliminary data.</text>
</comment>
<gene>
    <name evidence="1" type="ORF">FH608_030850</name>
</gene>
<organism evidence="1 2">
    <name type="scientific">Nonomuraea phyllanthi</name>
    <dbReference type="NCBI Taxonomy" id="2219224"/>
    <lineage>
        <taxon>Bacteria</taxon>
        <taxon>Bacillati</taxon>
        <taxon>Actinomycetota</taxon>
        <taxon>Actinomycetes</taxon>
        <taxon>Streptosporangiales</taxon>
        <taxon>Streptosporangiaceae</taxon>
        <taxon>Nonomuraea</taxon>
    </lineage>
</organism>
<evidence type="ECO:0000313" key="2">
    <source>
        <dbReference type="Proteomes" id="UP000312512"/>
    </source>
</evidence>
<reference evidence="1 2" key="1">
    <citation type="submission" date="2019-10" db="EMBL/GenBank/DDBJ databases">
        <title>Nonomuraea sp. nov., isolated from Phyllanthus amarus.</title>
        <authorList>
            <person name="Klykleung N."/>
            <person name="Tanasupawat S."/>
        </authorList>
    </citation>
    <scope>NUCLEOTIDE SEQUENCE [LARGE SCALE GENOMIC DNA]</scope>
    <source>
        <strain evidence="1 2">PA1-10</strain>
    </source>
</reference>
<dbReference type="Proteomes" id="UP000312512">
    <property type="component" value="Unassembled WGS sequence"/>
</dbReference>
<accession>A0A5P9Z5B9</accession>
<dbReference type="EMBL" id="VDLX02000012">
    <property type="protein sequence ID" value="KAB8191649.1"/>
    <property type="molecule type" value="Genomic_DNA"/>
</dbReference>
<evidence type="ECO:0000313" key="1">
    <source>
        <dbReference type="EMBL" id="KAB8191649.1"/>
    </source>
</evidence>
<proteinExistence type="predicted"/>
<dbReference type="AlphaFoldDB" id="A0A5C4W2B9"/>
<protein>
    <submittedName>
        <fullName evidence="1">Uncharacterized protein</fullName>
    </submittedName>
</protein>
<dbReference type="RefSeq" id="WP_139634150.1">
    <property type="nucleotide sequence ID" value="NZ_CP045572.1"/>
</dbReference>
<sequence>MRKVRAVLASAVLAGGMSLSIGAAPAHAESLNGIYREYSECQRVGSYGDDQGWWDGWRCEWKSQYYYYFLYA</sequence>
<dbReference type="OrthoDB" id="3541589at2"/>